<accession>A0AAW0MHV3</accession>
<feature type="non-terminal residue" evidence="1">
    <location>
        <position position="1"/>
    </location>
</feature>
<evidence type="ECO:0008006" key="2">
    <source>
        <dbReference type="Google" id="ProtNLM"/>
    </source>
</evidence>
<reference evidence="1" key="1">
    <citation type="submission" date="2017-12" db="EMBL/GenBank/DDBJ databases">
        <authorList>
            <person name="Barbosa P."/>
            <person name="Usie A."/>
            <person name="Ramos A.M."/>
        </authorList>
    </citation>
    <scope>NUCLEOTIDE SEQUENCE</scope>
    <source>
        <strain evidence="1">HL8</strain>
        <tissue evidence="1">Leaves</tissue>
    </source>
</reference>
<name>A0AAW0MHV3_QUESU</name>
<reference evidence="1" key="3">
    <citation type="submission" date="2023-07" db="EMBL/GenBank/DDBJ databases">
        <title>An improved reference 1 genome and first organelle genomes of Quercus suber.</title>
        <authorList>
            <consortium name="Genosuber Consortium"/>
            <person name="Usie A."/>
            <person name="Serra O."/>
            <person name="Barros P."/>
        </authorList>
    </citation>
    <scope>NUCLEOTIDE SEQUENCE</scope>
    <source>
        <strain evidence="1">HL8</strain>
        <tissue evidence="1">Leaves</tissue>
    </source>
</reference>
<organism evidence="1">
    <name type="scientific">Quercus suber</name>
    <name type="common">Cork oak</name>
    <dbReference type="NCBI Taxonomy" id="58331"/>
    <lineage>
        <taxon>Eukaryota</taxon>
        <taxon>Viridiplantae</taxon>
        <taxon>Streptophyta</taxon>
        <taxon>Embryophyta</taxon>
        <taxon>Tracheophyta</taxon>
        <taxon>Spermatophyta</taxon>
        <taxon>Magnoliopsida</taxon>
        <taxon>eudicotyledons</taxon>
        <taxon>Gunneridae</taxon>
        <taxon>Pentapetalae</taxon>
        <taxon>rosids</taxon>
        <taxon>fabids</taxon>
        <taxon>Fagales</taxon>
        <taxon>Fagaceae</taxon>
        <taxon>Quercus</taxon>
    </lineage>
</organism>
<reference evidence="1" key="2">
    <citation type="journal article" date="2018" name="Sci. Data">
        <title>The draft genome sequence of cork oak.</title>
        <authorList>
            <person name="Ramos A.M."/>
            <person name="Usie A."/>
            <person name="Barbosa P."/>
            <person name="Barros P.M."/>
            <person name="Capote T."/>
            <person name="Chaves I."/>
            <person name="Simoes F."/>
            <person name="Abreu I."/>
            <person name="Carrasquinho I."/>
            <person name="Faro C."/>
            <person name="Guimaraes J.B."/>
            <person name="Mendonca D."/>
            <person name="Nobrega F."/>
            <person name="Rodrigues L."/>
            <person name="Saibo N.J.M."/>
            <person name="Varela M.C."/>
            <person name="Egas C."/>
            <person name="Matos J."/>
            <person name="Miguel C.M."/>
            <person name="Oliveira M.M."/>
            <person name="Ricardo C.P."/>
            <person name="Goncalves S."/>
        </authorList>
    </citation>
    <scope>NUCLEOTIDE SEQUENCE [LARGE SCALE GENOMIC DNA]</scope>
    <source>
        <strain evidence="1">HL8</strain>
    </source>
</reference>
<protein>
    <recommendedName>
        <fullName evidence="2">Ankyrin repeat family protein</fullName>
    </recommendedName>
</protein>
<proteinExistence type="predicted"/>
<comment type="caution">
    <text evidence="1">The sequence shown here is derived from an EMBL/GenBank/DDBJ whole genome shotgun (WGS) entry which is preliminary data.</text>
</comment>
<evidence type="ECO:0000313" key="1">
    <source>
        <dbReference type="EMBL" id="KAK7861417.1"/>
    </source>
</evidence>
<dbReference type="AlphaFoldDB" id="A0AAW0MHV3"/>
<sequence length="82" mass="9589">LHETTSIHEHSRELLRVMCKRISPLNVVSFAIFCAIKEGHYEFVEKVLDADPYVTWSRGKQNITEFQQAVLYREAKIFMGMT</sequence>
<gene>
    <name evidence="1" type="ORF">CFP56_011414</name>
</gene>
<dbReference type="EMBL" id="PKMF04000002">
    <property type="protein sequence ID" value="KAK7861417.1"/>
    <property type="molecule type" value="Genomic_DNA"/>
</dbReference>